<dbReference type="InterPro" id="IPR017896">
    <property type="entry name" value="4Fe4S_Fe-S-bd"/>
</dbReference>
<accession>A0A9D1A3J7</accession>
<feature type="domain" description="4Fe-4S ferredoxin-type" evidence="4">
    <location>
        <begin position="151"/>
        <end position="181"/>
    </location>
</feature>
<organism evidence="5 6">
    <name type="scientific">Candidatus Copromonas faecavium</name>
    <name type="common">nom. illeg.</name>
    <dbReference type="NCBI Taxonomy" id="2840740"/>
    <lineage>
        <taxon>Bacteria</taxon>
        <taxon>Bacillati</taxon>
        <taxon>Bacillota</taxon>
        <taxon>Clostridia</taxon>
        <taxon>Lachnospirales</taxon>
        <taxon>Lachnospiraceae</taxon>
        <taxon>Candidatus Copromonas (nom. illeg.)</taxon>
    </lineage>
</organism>
<reference evidence="5" key="1">
    <citation type="submission" date="2020-10" db="EMBL/GenBank/DDBJ databases">
        <authorList>
            <person name="Gilroy R."/>
        </authorList>
    </citation>
    <scope>NUCLEOTIDE SEQUENCE</scope>
    <source>
        <strain evidence="5">CHK180-2868</strain>
    </source>
</reference>
<dbReference type="PANTHER" id="PTHR42827:SF1">
    <property type="entry name" value="IRON-SULFUR CLUSTER-BINDING PROTEIN"/>
    <property type="match status" value="1"/>
</dbReference>
<dbReference type="GO" id="GO:0046872">
    <property type="term" value="F:metal ion binding"/>
    <property type="evidence" value="ECO:0007669"/>
    <property type="project" value="UniProtKB-KW"/>
</dbReference>
<comment type="caution">
    <text evidence="5">The sequence shown here is derived from an EMBL/GenBank/DDBJ whole genome shotgun (WGS) entry which is preliminary data.</text>
</comment>
<dbReference type="AlphaFoldDB" id="A0A9D1A3J7"/>
<keyword evidence="3" id="KW-0411">Iron-sulfur</keyword>
<keyword evidence="2" id="KW-0408">Iron</keyword>
<dbReference type="Pfam" id="PF00037">
    <property type="entry name" value="Fer4"/>
    <property type="match status" value="1"/>
</dbReference>
<dbReference type="SUPFAM" id="SSF46548">
    <property type="entry name" value="alpha-helical ferredoxin"/>
    <property type="match status" value="1"/>
</dbReference>
<dbReference type="PROSITE" id="PS51379">
    <property type="entry name" value="4FE4S_FER_2"/>
    <property type="match status" value="1"/>
</dbReference>
<evidence type="ECO:0000313" key="5">
    <source>
        <dbReference type="EMBL" id="HIR05133.1"/>
    </source>
</evidence>
<name>A0A9D1A3J7_9FIRM</name>
<evidence type="ECO:0000256" key="2">
    <source>
        <dbReference type="ARBA" id="ARBA00023004"/>
    </source>
</evidence>
<reference evidence="5" key="2">
    <citation type="journal article" date="2021" name="PeerJ">
        <title>Extensive microbial diversity within the chicken gut microbiome revealed by metagenomics and culture.</title>
        <authorList>
            <person name="Gilroy R."/>
            <person name="Ravi A."/>
            <person name="Getino M."/>
            <person name="Pursley I."/>
            <person name="Horton D.L."/>
            <person name="Alikhan N.F."/>
            <person name="Baker D."/>
            <person name="Gharbi K."/>
            <person name="Hall N."/>
            <person name="Watson M."/>
            <person name="Adriaenssens E.M."/>
            <person name="Foster-Nyarko E."/>
            <person name="Jarju S."/>
            <person name="Secka A."/>
            <person name="Antonio M."/>
            <person name="Oren A."/>
            <person name="Chaudhuri R.R."/>
            <person name="La Ragione R."/>
            <person name="Hildebrand F."/>
            <person name="Pallen M.J."/>
        </authorList>
    </citation>
    <scope>NUCLEOTIDE SEQUENCE</scope>
    <source>
        <strain evidence="5">CHK180-2868</strain>
    </source>
</reference>
<evidence type="ECO:0000259" key="4">
    <source>
        <dbReference type="PROSITE" id="PS51379"/>
    </source>
</evidence>
<dbReference type="EMBL" id="DVGC01000024">
    <property type="protein sequence ID" value="HIR05133.1"/>
    <property type="molecule type" value="Genomic_DNA"/>
</dbReference>
<evidence type="ECO:0000313" key="6">
    <source>
        <dbReference type="Proteomes" id="UP000824250"/>
    </source>
</evidence>
<evidence type="ECO:0000256" key="1">
    <source>
        <dbReference type="ARBA" id="ARBA00022723"/>
    </source>
</evidence>
<dbReference type="PANTHER" id="PTHR42827">
    <property type="entry name" value="IRON-SULFUR CLUSTER-BINDING PROTEIN-RELATED"/>
    <property type="match status" value="1"/>
</dbReference>
<gene>
    <name evidence="5" type="ORF">IAB28_04115</name>
</gene>
<protein>
    <submittedName>
        <fullName evidence="5">Epoxyqueuosine reductase</fullName>
    </submittedName>
</protein>
<dbReference type="Proteomes" id="UP000824250">
    <property type="component" value="Unassembled WGS sequence"/>
</dbReference>
<dbReference type="PROSITE" id="PS00198">
    <property type="entry name" value="4FE4S_FER_1"/>
    <property type="match status" value="1"/>
</dbReference>
<proteinExistence type="predicted"/>
<keyword evidence="1" id="KW-0479">Metal-binding</keyword>
<evidence type="ECO:0000256" key="3">
    <source>
        <dbReference type="ARBA" id="ARBA00023014"/>
    </source>
</evidence>
<dbReference type="GO" id="GO:0051536">
    <property type="term" value="F:iron-sulfur cluster binding"/>
    <property type="evidence" value="ECO:0007669"/>
    <property type="project" value="UniProtKB-KW"/>
</dbReference>
<sequence>MAKMEVLKKELTAFLKNQGAGLVGVGSLEGIVSGEWETGISVAIPEPRHIIRQLQTAPTREYLEEYRLLDQRLDEIVLCGEQFLRERGFQAVANTTALMTKDEEWRTVLPHKTVATRAGLGWIGKSCLLVTETFGSAVRISSLLTDAHLPADMPVTESRCKDCMICVERCPAGALTGVLWEPSVSREELFDRLSCRETQICLMEEATGIATDLCGICFAFCPYTLRYLNGENGERTAD</sequence>
<dbReference type="InterPro" id="IPR017900">
    <property type="entry name" value="4Fe4S_Fe_S_CS"/>
</dbReference>